<comment type="caution">
    <text evidence="9">The sequence shown here is derived from an EMBL/GenBank/DDBJ whole genome shotgun (WGS) entry which is preliminary data.</text>
</comment>
<dbReference type="Pfam" id="PF02659">
    <property type="entry name" value="Mntp"/>
    <property type="match status" value="1"/>
</dbReference>
<comment type="similarity">
    <text evidence="8">Belongs to the MntP (TC 9.B.29) family.</text>
</comment>
<evidence type="ECO:0000256" key="7">
    <source>
        <dbReference type="ARBA" id="ARBA00023211"/>
    </source>
</evidence>
<feature type="transmembrane region" description="Helical" evidence="8">
    <location>
        <begin position="6"/>
        <end position="26"/>
    </location>
</feature>
<feature type="transmembrane region" description="Helical" evidence="8">
    <location>
        <begin position="38"/>
        <end position="59"/>
    </location>
</feature>
<keyword evidence="10" id="KW-1185">Reference proteome</keyword>
<dbReference type="GO" id="GO:0005886">
    <property type="term" value="C:plasma membrane"/>
    <property type="evidence" value="ECO:0007669"/>
    <property type="project" value="UniProtKB-SubCell"/>
</dbReference>
<evidence type="ECO:0000256" key="1">
    <source>
        <dbReference type="ARBA" id="ARBA00022448"/>
    </source>
</evidence>
<keyword evidence="5 8" id="KW-0406">Ion transport</keyword>
<evidence type="ECO:0000313" key="10">
    <source>
        <dbReference type="Proteomes" id="UP000435649"/>
    </source>
</evidence>
<feature type="transmembrane region" description="Helical" evidence="8">
    <location>
        <begin position="71"/>
        <end position="90"/>
    </location>
</feature>
<keyword evidence="2 8" id="KW-1003">Cell membrane</keyword>
<feature type="transmembrane region" description="Helical" evidence="8">
    <location>
        <begin position="142"/>
        <end position="163"/>
    </location>
</feature>
<evidence type="ECO:0000256" key="3">
    <source>
        <dbReference type="ARBA" id="ARBA00022692"/>
    </source>
</evidence>
<dbReference type="AlphaFoldDB" id="A0A844G9I0"/>
<evidence type="ECO:0000256" key="2">
    <source>
        <dbReference type="ARBA" id="ARBA00022475"/>
    </source>
</evidence>
<protein>
    <recommendedName>
        <fullName evidence="8">Putative manganese efflux pump MntP</fullName>
    </recommendedName>
</protein>
<dbReference type="RefSeq" id="WP_154420340.1">
    <property type="nucleotide sequence ID" value="NZ_VUNS01000030.1"/>
</dbReference>
<gene>
    <name evidence="8" type="primary">mntP</name>
    <name evidence="9" type="ORF">FYJ85_19305</name>
</gene>
<sequence length="199" mass="20306">MSSAAVLILAVSVSIDAFAVSVGGALCDRTGRCRRNAVNAAAFFGTFQIVMPLIGYFAATLLAGVVAAVDHWLAFLLLGVVGGQMIYEGIRPESEEERRKEGGECSCPPDFFAPKALFIPAVATSLDALAVGASLAFAGTGIWLPAAAMGIVTALASASGVLLGRKLGTLAGERIMMAAGGTAIVLIGLKILLEHTGIL</sequence>
<keyword evidence="3 8" id="KW-0812">Transmembrane</keyword>
<dbReference type="EMBL" id="VUNS01000030">
    <property type="protein sequence ID" value="MST99181.1"/>
    <property type="molecule type" value="Genomic_DNA"/>
</dbReference>
<keyword evidence="4 8" id="KW-1133">Transmembrane helix</keyword>
<evidence type="ECO:0000313" key="9">
    <source>
        <dbReference type="EMBL" id="MST99181.1"/>
    </source>
</evidence>
<evidence type="ECO:0000256" key="5">
    <source>
        <dbReference type="ARBA" id="ARBA00023065"/>
    </source>
</evidence>
<dbReference type="PANTHER" id="PTHR35529:SF1">
    <property type="entry name" value="MANGANESE EFFLUX PUMP MNTP-RELATED"/>
    <property type="match status" value="1"/>
</dbReference>
<feature type="transmembrane region" description="Helical" evidence="8">
    <location>
        <begin position="116"/>
        <end position="136"/>
    </location>
</feature>
<dbReference type="GO" id="GO:0005384">
    <property type="term" value="F:manganese ion transmembrane transporter activity"/>
    <property type="evidence" value="ECO:0007669"/>
    <property type="project" value="UniProtKB-UniRule"/>
</dbReference>
<proteinExistence type="inferred from homology"/>
<dbReference type="Proteomes" id="UP000435649">
    <property type="component" value="Unassembled WGS sequence"/>
</dbReference>
<keyword evidence="7 8" id="KW-0464">Manganese</keyword>
<keyword evidence="6 8" id="KW-0472">Membrane</keyword>
<dbReference type="InterPro" id="IPR003810">
    <property type="entry name" value="Mntp/YtaF"/>
</dbReference>
<dbReference type="InterPro" id="IPR022929">
    <property type="entry name" value="Put_MntP"/>
</dbReference>
<reference evidence="9 10" key="1">
    <citation type="submission" date="2019-08" db="EMBL/GenBank/DDBJ databases">
        <title>In-depth cultivation of the pig gut microbiome towards novel bacterial diversity and tailored functional studies.</title>
        <authorList>
            <person name="Wylensek D."/>
            <person name="Hitch T.C.A."/>
            <person name="Clavel T."/>
        </authorList>
    </citation>
    <scope>NUCLEOTIDE SEQUENCE [LARGE SCALE GENOMIC DNA]</scope>
    <source>
        <strain evidence="9 10">BBE-744-WT-12</strain>
    </source>
</reference>
<evidence type="ECO:0000256" key="6">
    <source>
        <dbReference type="ARBA" id="ARBA00023136"/>
    </source>
</evidence>
<dbReference type="PANTHER" id="PTHR35529">
    <property type="entry name" value="MANGANESE EFFLUX PUMP MNTP-RELATED"/>
    <property type="match status" value="1"/>
</dbReference>
<name>A0A844G9I0_9BACT</name>
<evidence type="ECO:0000256" key="8">
    <source>
        <dbReference type="HAMAP-Rule" id="MF_01521"/>
    </source>
</evidence>
<evidence type="ECO:0000256" key="4">
    <source>
        <dbReference type="ARBA" id="ARBA00022989"/>
    </source>
</evidence>
<comment type="function">
    <text evidence="8">Probably functions as a manganese efflux pump.</text>
</comment>
<dbReference type="HAMAP" id="MF_01521">
    <property type="entry name" value="MntP_pump"/>
    <property type="match status" value="1"/>
</dbReference>
<feature type="transmembrane region" description="Helical" evidence="8">
    <location>
        <begin position="175"/>
        <end position="193"/>
    </location>
</feature>
<organism evidence="9 10">
    <name type="scientific">Victivallis lenta</name>
    <dbReference type="NCBI Taxonomy" id="2606640"/>
    <lineage>
        <taxon>Bacteria</taxon>
        <taxon>Pseudomonadati</taxon>
        <taxon>Lentisphaerota</taxon>
        <taxon>Lentisphaeria</taxon>
        <taxon>Victivallales</taxon>
        <taxon>Victivallaceae</taxon>
        <taxon>Victivallis</taxon>
    </lineage>
</organism>
<accession>A0A844G9I0</accession>
<keyword evidence="1 8" id="KW-0813">Transport</keyword>
<comment type="subcellular location">
    <subcellularLocation>
        <location evidence="8">Cell membrane</location>
        <topology evidence="8">Multi-pass membrane protein</topology>
    </subcellularLocation>
</comment>